<reference evidence="1 2" key="1">
    <citation type="submission" date="2024-09" db="EMBL/GenBank/DDBJ databases">
        <authorList>
            <person name="Sun Q."/>
            <person name="Mori K."/>
        </authorList>
    </citation>
    <scope>NUCLEOTIDE SEQUENCE [LARGE SCALE GENOMIC DNA]</scope>
    <source>
        <strain evidence="1 2">JCM 11683</strain>
    </source>
</reference>
<evidence type="ECO:0000313" key="2">
    <source>
        <dbReference type="Proteomes" id="UP001589707"/>
    </source>
</evidence>
<sequence>MAAKNARSATEWRRNGMSDEELWRFAILQTLDDYISARKHGGITAAAEVFTPEPEMTGSQRIDSAFAALAEYLARADGWTAPAWTSKPSRCTTEWFPLVIPFDYPEARSEGVPEFRNHGIFVTYRGLSRA</sequence>
<evidence type="ECO:0000313" key="1">
    <source>
        <dbReference type="EMBL" id="MFB9774929.1"/>
    </source>
</evidence>
<proteinExistence type="predicted"/>
<dbReference type="RefSeq" id="WP_376837623.1">
    <property type="nucleotide sequence ID" value="NZ_JBHMAU010000005.1"/>
</dbReference>
<gene>
    <name evidence="1" type="ORF">ACFFN1_00560</name>
</gene>
<name>A0ABV5WXM8_9MICO</name>
<evidence type="ECO:0008006" key="3">
    <source>
        <dbReference type="Google" id="ProtNLM"/>
    </source>
</evidence>
<keyword evidence="2" id="KW-1185">Reference proteome</keyword>
<comment type="caution">
    <text evidence="1">The sequence shown here is derived from an EMBL/GenBank/DDBJ whole genome shotgun (WGS) entry which is preliminary data.</text>
</comment>
<accession>A0ABV5WXM8</accession>
<dbReference type="Proteomes" id="UP001589707">
    <property type="component" value="Unassembled WGS sequence"/>
</dbReference>
<dbReference type="EMBL" id="JBHMAU010000005">
    <property type="protein sequence ID" value="MFB9774929.1"/>
    <property type="molecule type" value="Genomic_DNA"/>
</dbReference>
<organism evidence="1 2">
    <name type="scientific">Brevibacterium otitidis</name>
    <dbReference type="NCBI Taxonomy" id="53364"/>
    <lineage>
        <taxon>Bacteria</taxon>
        <taxon>Bacillati</taxon>
        <taxon>Actinomycetota</taxon>
        <taxon>Actinomycetes</taxon>
        <taxon>Micrococcales</taxon>
        <taxon>Brevibacteriaceae</taxon>
        <taxon>Brevibacterium</taxon>
    </lineage>
</organism>
<protein>
    <recommendedName>
        <fullName evidence="3">SnoaL-like domain-containing protein</fullName>
    </recommendedName>
</protein>